<dbReference type="GO" id="GO:0008800">
    <property type="term" value="F:beta-lactamase activity"/>
    <property type="evidence" value="ECO:0007669"/>
    <property type="project" value="UniProtKB-EC"/>
</dbReference>
<organism evidence="6 7">
    <name type="scientific">Candidatus Gallipaludibacter merdavium</name>
    <dbReference type="NCBI Taxonomy" id="2840839"/>
    <lineage>
        <taxon>Bacteria</taxon>
        <taxon>Pseudomonadati</taxon>
        <taxon>Bacteroidota</taxon>
        <taxon>Bacteroidia</taxon>
        <taxon>Bacteroidales</taxon>
        <taxon>Candidatus Gallipaludibacter</taxon>
    </lineage>
</organism>
<evidence type="ECO:0000259" key="5">
    <source>
        <dbReference type="Pfam" id="PF13354"/>
    </source>
</evidence>
<feature type="chain" id="PRO_5038582863" description="beta-lactamase" evidence="4">
    <location>
        <begin position="24"/>
        <end position="299"/>
    </location>
</feature>
<evidence type="ECO:0000256" key="3">
    <source>
        <dbReference type="ARBA" id="ARBA00012865"/>
    </source>
</evidence>
<dbReference type="Proteomes" id="UP000823641">
    <property type="component" value="Unassembled WGS sequence"/>
</dbReference>
<dbReference type="InterPro" id="IPR012338">
    <property type="entry name" value="Beta-lactam/transpept-like"/>
</dbReference>
<dbReference type="Gene3D" id="3.40.710.10">
    <property type="entry name" value="DD-peptidase/beta-lactamase superfamily"/>
    <property type="match status" value="1"/>
</dbReference>
<evidence type="ECO:0000256" key="2">
    <source>
        <dbReference type="ARBA" id="ARBA00009009"/>
    </source>
</evidence>
<accession>A0A9D9HVE2</accession>
<evidence type="ECO:0000256" key="1">
    <source>
        <dbReference type="ARBA" id="ARBA00001526"/>
    </source>
</evidence>
<dbReference type="GO" id="GO:0030655">
    <property type="term" value="P:beta-lactam antibiotic catabolic process"/>
    <property type="evidence" value="ECO:0007669"/>
    <property type="project" value="InterPro"/>
</dbReference>
<dbReference type="AlphaFoldDB" id="A0A9D9HVE2"/>
<dbReference type="EC" id="3.5.2.6" evidence="3"/>
<keyword evidence="4" id="KW-0732">Signal</keyword>
<comment type="caution">
    <text evidence="6">The sequence shown here is derived from an EMBL/GenBank/DDBJ whole genome shotgun (WGS) entry which is preliminary data.</text>
</comment>
<proteinExistence type="inferred from homology"/>
<dbReference type="InterPro" id="IPR000871">
    <property type="entry name" value="Beta-lactam_class-A"/>
</dbReference>
<dbReference type="GO" id="GO:0046677">
    <property type="term" value="P:response to antibiotic"/>
    <property type="evidence" value="ECO:0007669"/>
    <property type="project" value="InterPro"/>
</dbReference>
<dbReference type="InterPro" id="IPR045155">
    <property type="entry name" value="Beta-lactam_cat"/>
</dbReference>
<evidence type="ECO:0000256" key="4">
    <source>
        <dbReference type="SAM" id="SignalP"/>
    </source>
</evidence>
<feature type="domain" description="Beta-lactamase class A catalytic" evidence="5">
    <location>
        <begin position="48"/>
        <end position="268"/>
    </location>
</feature>
<dbReference type="SUPFAM" id="SSF56601">
    <property type="entry name" value="beta-lactamase/transpeptidase-like"/>
    <property type="match status" value="1"/>
</dbReference>
<dbReference type="EMBL" id="JADIMG010000097">
    <property type="protein sequence ID" value="MBO8460740.1"/>
    <property type="molecule type" value="Genomic_DNA"/>
</dbReference>
<feature type="signal peptide" evidence="4">
    <location>
        <begin position="1"/>
        <end position="23"/>
    </location>
</feature>
<dbReference type="NCBIfam" id="NF033103">
    <property type="entry name" value="bla_class_A"/>
    <property type="match status" value="1"/>
</dbReference>
<evidence type="ECO:0000313" key="6">
    <source>
        <dbReference type="EMBL" id="MBO8460740.1"/>
    </source>
</evidence>
<name>A0A9D9HVE2_9BACT</name>
<dbReference type="PANTHER" id="PTHR35333:SF3">
    <property type="entry name" value="BETA-LACTAMASE-TYPE TRANSPEPTIDASE FOLD CONTAINING PROTEIN"/>
    <property type="match status" value="1"/>
</dbReference>
<protein>
    <recommendedName>
        <fullName evidence="3">beta-lactamase</fullName>
        <ecNumber evidence="3">3.5.2.6</ecNumber>
    </recommendedName>
</protein>
<comment type="catalytic activity">
    <reaction evidence="1">
        <text>a beta-lactam + H2O = a substituted beta-amino acid</text>
        <dbReference type="Rhea" id="RHEA:20401"/>
        <dbReference type="ChEBI" id="CHEBI:15377"/>
        <dbReference type="ChEBI" id="CHEBI:35627"/>
        <dbReference type="ChEBI" id="CHEBI:140347"/>
        <dbReference type="EC" id="3.5.2.6"/>
    </reaction>
</comment>
<reference evidence="6" key="1">
    <citation type="submission" date="2020-10" db="EMBL/GenBank/DDBJ databases">
        <authorList>
            <person name="Gilroy R."/>
        </authorList>
    </citation>
    <scope>NUCLEOTIDE SEQUENCE</scope>
    <source>
        <strain evidence="6">G3-3990</strain>
    </source>
</reference>
<sequence length="299" mass="33199">MYLRNFLLSLLMVGSMVSTFAVSSDLETELRSMLENKDATIGIALIVNDNDTLTINNDERYPLMSVMKFHQAIAVSRFLEGNKLPLSATVAVKPSQLNPDTYSPLRERYPNGNVEVSYADLMKYTLQMSDNNACDILFSYTLPPEKVQAYLESVGFTDFAIAVTEDDMYKNRRSAYANWSTPLSAVCILNRFFTSQWLPKEYQSFIAQVMFDAQTGANRLPGGLPADGVRIAHKTGTGYVTPEGRIMAVNDIGFVLLPDGRHYSIAVFIANAAGTEEENVAIIAEISALVYHYVLSLKP</sequence>
<dbReference type="Pfam" id="PF13354">
    <property type="entry name" value="Beta-lactamase2"/>
    <property type="match status" value="1"/>
</dbReference>
<dbReference type="PANTHER" id="PTHR35333">
    <property type="entry name" value="BETA-LACTAMASE"/>
    <property type="match status" value="1"/>
</dbReference>
<reference evidence="6" key="2">
    <citation type="journal article" date="2021" name="PeerJ">
        <title>Extensive microbial diversity within the chicken gut microbiome revealed by metagenomics and culture.</title>
        <authorList>
            <person name="Gilroy R."/>
            <person name="Ravi A."/>
            <person name="Getino M."/>
            <person name="Pursley I."/>
            <person name="Horton D.L."/>
            <person name="Alikhan N.F."/>
            <person name="Baker D."/>
            <person name="Gharbi K."/>
            <person name="Hall N."/>
            <person name="Watson M."/>
            <person name="Adriaenssens E.M."/>
            <person name="Foster-Nyarko E."/>
            <person name="Jarju S."/>
            <person name="Secka A."/>
            <person name="Antonio M."/>
            <person name="Oren A."/>
            <person name="Chaudhuri R.R."/>
            <person name="La Ragione R."/>
            <person name="Hildebrand F."/>
            <person name="Pallen M.J."/>
        </authorList>
    </citation>
    <scope>NUCLEOTIDE SEQUENCE</scope>
    <source>
        <strain evidence="6">G3-3990</strain>
    </source>
</reference>
<gene>
    <name evidence="6" type="primary">bla</name>
    <name evidence="6" type="ORF">IAA73_10505</name>
</gene>
<evidence type="ECO:0000313" key="7">
    <source>
        <dbReference type="Proteomes" id="UP000823641"/>
    </source>
</evidence>
<comment type="similarity">
    <text evidence="2">Belongs to the class-A beta-lactamase family.</text>
</comment>
<dbReference type="NCBIfam" id="NF012099">
    <property type="entry name" value="SubclassA2"/>
    <property type="match status" value="1"/>
</dbReference>